<feature type="compositionally biased region" description="Polar residues" evidence="2">
    <location>
        <begin position="137"/>
        <end position="148"/>
    </location>
</feature>
<evidence type="ECO:0000256" key="2">
    <source>
        <dbReference type="SAM" id="MobiDB-lite"/>
    </source>
</evidence>
<dbReference type="Pfam" id="PF04519">
    <property type="entry name" value="Bactofilin"/>
    <property type="match status" value="1"/>
</dbReference>
<evidence type="ECO:0000313" key="3">
    <source>
        <dbReference type="EMBL" id="TFW16186.1"/>
    </source>
</evidence>
<name>A0A4Y9S7Z6_9BURK</name>
<accession>A0A4Y9S7Z6</accession>
<comment type="caution">
    <text evidence="3">The sequence shown here is derived from an EMBL/GenBank/DDBJ whole genome shotgun (WGS) entry which is preliminary data.</text>
</comment>
<feature type="region of interest" description="Disordered" evidence="2">
    <location>
        <begin position="124"/>
        <end position="148"/>
    </location>
</feature>
<dbReference type="PANTHER" id="PTHR35024">
    <property type="entry name" value="HYPOTHETICAL CYTOSOLIC PROTEIN"/>
    <property type="match status" value="1"/>
</dbReference>
<dbReference type="RefSeq" id="WP_135208369.1">
    <property type="nucleotide sequence ID" value="NZ_SPVF01000218.1"/>
</dbReference>
<reference evidence="3 4" key="1">
    <citation type="submission" date="2019-03" db="EMBL/GenBank/DDBJ databases">
        <title>Draft Genome Sequence of Massilia arenosa sp. nov., a Novel Massilia Species Isolated from a Sandy-loam Maize Soil.</title>
        <authorList>
            <person name="Raths R."/>
            <person name="Peta V."/>
            <person name="Bucking H."/>
        </authorList>
    </citation>
    <scope>NUCLEOTIDE SEQUENCE [LARGE SCALE GENOMIC DNA]</scope>
    <source>
        <strain evidence="3 4">MC02</strain>
    </source>
</reference>
<sequence>MFGRSAKNEIDSLVGPTARVRGDVVFTGGLRVDGEVLGNVLAQQGADNVLIVSEQARIVGEVRCANLVVSGVIEGPVFCTDILELQPHGRIMGDVHYHTLEMHGGATVTGKLTHEEPGEPEFHLSVASGDKPGDPQSVRQSVFRANSL</sequence>
<organism evidence="3 4">
    <name type="scientific">Zemynaea arenosa</name>
    <dbReference type="NCBI Taxonomy" id="2561931"/>
    <lineage>
        <taxon>Bacteria</taxon>
        <taxon>Pseudomonadati</taxon>
        <taxon>Pseudomonadota</taxon>
        <taxon>Betaproteobacteria</taxon>
        <taxon>Burkholderiales</taxon>
        <taxon>Oxalobacteraceae</taxon>
        <taxon>Telluria group</taxon>
        <taxon>Zemynaea</taxon>
    </lineage>
</organism>
<dbReference type="Proteomes" id="UP000298438">
    <property type="component" value="Unassembled WGS sequence"/>
</dbReference>
<dbReference type="InterPro" id="IPR007607">
    <property type="entry name" value="BacA/B"/>
</dbReference>
<protein>
    <submittedName>
        <fullName evidence="3">Polymer-forming cytoskeletal protein</fullName>
    </submittedName>
</protein>
<dbReference type="EMBL" id="SPVF01000218">
    <property type="protein sequence ID" value="TFW16186.1"/>
    <property type="molecule type" value="Genomic_DNA"/>
</dbReference>
<comment type="similarity">
    <text evidence="1">Belongs to the bactofilin family.</text>
</comment>
<proteinExistence type="inferred from homology"/>
<keyword evidence="4" id="KW-1185">Reference proteome</keyword>
<evidence type="ECO:0000313" key="4">
    <source>
        <dbReference type="Proteomes" id="UP000298438"/>
    </source>
</evidence>
<gene>
    <name evidence="3" type="ORF">E4L96_16815</name>
</gene>
<evidence type="ECO:0000256" key="1">
    <source>
        <dbReference type="ARBA" id="ARBA00044755"/>
    </source>
</evidence>
<dbReference type="OrthoDB" id="8903691at2"/>
<dbReference type="PANTHER" id="PTHR35024:SF4">
    <property type="entry name" value="POLYMER-FORMING CYTOSKELETAL PROTEIN"/>
    <property type="match status" value="1"/>
</dbReference>
<dbReference type="AlphaFoldDB" id="A0A4Y9S7Z6"/>